<dbReference type="EMBL" id="QTTY01000005">
    <property type="protein sequence ID" value="REF39498.1"/>
    <property type="molecule type" value="Genomic_DNA"/>
</dbReference>
<gene>
    <name evidence="2" type="ORF">DET55_105111</name>
</gene>
<comment type="caution">
    <text evidence="2">The sequence shown here is derived from an EMBL/GenBank/DDBJ whole genome shotgun (WGS) entry which is preliminary data.</text>
</comment>
<reference evidence="2 3" key="1">
    <citation type="submission" date="2018-08" db="EMBL/GenBank/DDBJ databases">
        <title>Freshwater and sediment microbial communities from various areas in North America, analyzing microbe dynamics in response to fracking.</title>
        <authorList>
            <person name="Lamendella R."/>
        </authorList>
    </citation>
    <scope>NUCLEOTIDE SEQUENCE [LARGE SCALE GENOMIC DNA]</scope>
    <source>
        <strain evidence="2 3">DB-1</strain>
    </source>
</reference>
<keyword evidence="1" id="KW-1133">Transmembrane helix</keyword>
<name>A0A3D9VCN1_BACMY</name>
<proteinExistence type="predicted"/>
<accession>A0A3D9VCN1</accession>
<keyword evidence="1" id="KW-0472">Membrane</keyword>
<dbReference type="RefSeq" id="WP_113936837.1">
    <property type="nucleotide sequence ID" value="NZ_QTTY01000005.1"/>
</dbReference>
<feature type="transmembrane region" description="Helical" evidence="1">
    <location>
        <begin position="37"/>
        <end position="63"/>
    </location>
</feature>
<keyword evidence="1" id="KW-0812">Transmembrane</keyword>
<dbReference type="AlphaFoldDB" id="A0A3D9VCN1"/>
<evidence type="ECO:0000256" key="1">
    <source>
        <dbReference type="SAM" id="Phobius"/>
    </source>
</evidence>
<sequence length="107" mass="12446">MSYDTIASLQRMQQLQQSEAAAGKRIVLQRMFTGLDIMLFIMALILGIPTFSISCILFLIYYFSITKTYLVKNVATGEKFRVSKQDFKQYKREFKAKEKEVKKISDL</sequence>
<evidence type="ECO:0000313" key="2">
    <source>
        <dbReference type="EMBL" id="REF39498.1"/>
    </source>
</evidence>
<dbReference type="Proteomes" id="UP000256530">
    <property type="component" value="Unassembled WGS sequence"/>
</dbReference>
<protein>
    <submittedName>
        <fullName evidence="2">Uncharacterized protein</fullName>
    </submittedName>
</protein>
<evidence type="ECO:0000313" key="3">
    <source>
        <dbReference type="Proteomes" id="UP000256530"/>
    </source>
</evidence>
<organism evidence="2 3">
    <name type="scientific">Bacillus mycoides</name>
    <dbReference type="NCBI Taxonomy" id="1405"/>
    <lineage>
        <taxon>Bacteria</taxon>
        <taxon>Bacillati</taxon>
        <taxon>Bacillota</taxon>
        <taxon>Bacilli</taxon>
        <taxon>Bacillales</taxon>
        <taxon>Bacillaceae</taxon>
        <taxon>Bacillus</taxon>
        <taxon>Bacillus cereus group</taxon>
    </lineage>
</organism>